<keyword evidence="2" id="KW-1185">Reference proteome</keyword>
<comment type="caution">
    <text evidence="1">The sequence shown here is derived from an EMBL/GenBank/DDBJ whole genome shotgun (WGS) entry which is preliminary data.</text>
</comment>
<reference evidence="1" key="1">
    <citation type="submission" date="2020-11" db="EMBL/GenBank/DDBJ databases">
        <authorList>
            <consortium name="DOE Joint Genome Institute"/>
            <person name="Ahrendt S."/>
            <person name="Riley R."/>
            <person name="Andreopoulos W."/>
            <person name="Labutti K."/>
            <person name="Pangilinan J."/>
            <person name="Ruiz-Duenas F.J."/>
            <person name="Barrasa J.M."/>
            <person name="Sanchez-Garcia M."/>
            <person name="Camarero S."/>
            <person name="Miyauchi S."/>
            <person name="Serrano A."/>
            <person name="Linde D."/>
            <person name="Babiker R."/>
            <person name="Drula E."/>
            <person name="Ayuso-Fernandez I."/>
            <person name="Pacheco R."/>
            <person name="Padilla G."/>
            <person name="Ferreira P."/>
            <person name="Barriuso J."/>
            <person name="Kellner H."/>
            <person name="Castanera R."/>
            <person name="Alfaro M."/>
            <person name="Ramirez L."/>
            <person name="Pisabarro A.G."/>
            <person name="Kuo A."/>
            <person name="Tritt A."/>
            <person name="Lipzen A."/>
            <person name="He G."/>
            <person name="Yan M."/>
            <person name="Ng V."/>
            <person name="Cullen D."/>
            <person name="Martin F."/>
            <person name="Rosso M.-N."/>
            <person name="Henrissat B."/>
            <person name="Hibbett D."/>
            <person name="Martinez A.T."/>
            <person name="Grigoriev I.V."/>
        </authorList>
    </citation>
    <scope>NUCLEOTIDE SEQUENCE</scope>
    <source>
        <strain evidence="1">AH 40177</strain>
    </source>
</reference>
<accession>A0A9P5UEU5</accession>
<proteinExistence type="predicted"/>
<evidence type="ECO:0000313" key="2">
    <source>
        <dbReference type="Proteomes" id="UP000772434"/>
    </source>
</evidence>
<protein>
    <submittedName>
        <fullName evidence="1">Uncharacterized protein</fullName>
    </submittedName>
</protein>
<dbReference type="AlphaFoldDB" id="A0A9P5UEU5"/>
<name>A0A9P5UEU5_9AGAR</name>
<sequence length="240" mass="26900">MSYHPSSAIKELCVNEASEPGFIPQNNVATMDAHISYGPGKWADNSHLTKQNYGHLKYTDGESSYMLADALTSLQEKTDDVLNVPMRNEIQLPLFTPNATFRKQSSLPSPEDITYPPADLADELTFIERYIKVMEEKVKGRPCKDHGFLSALFAVFACGACLIEKSRLKAGGQNEDEFRGLEFYEKAQLTFWMGTGSSQIEHVQCLSIMAICNATWNSELQSNFTMFQLRATLQLSHRVG</sequence>
<dbReference type="CDD" id="cd12148">
    <property type="entry name" value="fungal_TF_MHR"/>
    <property type="match status" value="1"/>
</dbReference>
<evidence type="ECO:0000313" key="1">
    <source>
        <dbReference type="EMBL" id="KAF9076577.1"/>
    </source>
</evidence>
<dbReference type="OrthoDB" id="6486656at2759"/>
<dbReference type="Proteomes" id="UP000772434">
    <property type="component" value="Unassembled WGS sequence"/>
</dbReference>
<gene>
    <name evidence="1" type="ORF">BDP27DRAFT_1313567</name>
</gene>
<dbReference type="EMBL" id="JADNRY010000006">
    <property type="protein sequence ID" value="KAF9076577.1"/>
    <property type="molecule type" value="Genomic_DNA"/>
</dbReference>
<organism evidence="1 2">
    <name type="scientific">Rhodocollybia butyracea</name>
    <dbReference type="NCBI Taxonomy" id="206335"/>
    <lineage>
        <taxon>Eukaryota</taxon>
        <taxon>Fungi</taxon>
        <taxon>Dikarya</taxon>
        <taxon>Basidiomycota</taxon>
        <taxon>Agaricomycotina</taxon>
        <taxon>Agaricomycetes</taxon>
        <taxon>Agaricomycetidae</taxon>
        <taxon>Agaricales</taxon>
        <taxon>Marasmiineae</taxon>
        <taxon>Omphalotaceae</taxon>
        <taxon>Rhodocollybia</taxon>
    </lineage>
</organism>